<protein>
    <submittedName>
        <fullName evidence="2">Pimeloyl-ACP methyl ester carboxylesterase</fullName>
    </submittedName>
</protein>
<dbReference type="PANTHER" id="PTHR43433:SF5">
    <property type="entry name" value="AB HYDROLASE-1 DOMAIN-CONTAINING PROTEIN"/>
    <property type="match status" value="1"/>
</dbReference>
<dbReference type="Gene3D" id="3.40.50.1820">
    <property type="entry name" value="alpha/beta hydrolase"/>
    <property type="match status" value="1"/>
</dbReference>
<dbReference type="InterPro" id="IPR050471">
    <property type="entry name" value="AB_hydrolase"/>
</dbReference>
<name>A0A1I3VDI0_9RHOB</name>
<dbReference type="Proteomes" id="UP000199630">
    <property type="component" value="Unassembled WGS sequence"/>
</dbReference>
<organism evidence="2 3">
    <name type="scientific">Celeribacter neptunius</name>
    <dbReference type="NCBI Taxonomy" id="588602"/>
    <lineage>
        <taxon>Bacteria</taxon>
        <taxon>Pseudomonadati</taxon>
        <taxon>Pseudomonadota</taxon>
        <taxon>Alphaproteobacteria</taxon>
        <taxon>Rhodobacterales</taxon>
        <taxon>Roseobacteraceae</taxon>
        <taxon>Celeribacter</taxon>
    </lineage>
</organism>
<dbReference type="OrthoDB" id="9791366at2"/>
<accession>A0A1I3VDI0</accession>
<dbReference type="InterPro" id="IPR000073">
    <property type="entry name" value="AB_hydrolase_1"/>
</dbReference>
<dbReference type="AlphaFoldDB" id="A0A1I3VDI0"/>
<keyword evidence="3" id="KW-1185">Reference proteome</keyword>
<dbReference type="EMBL" id="FORH01000007">
    <property type="protein sequence ID" value="SFJ93418.1"/>
    <property type="molecule type" value="Genomic_DNA"/>
</dbReference>
<evidence type="ECO:0000313" key="3">
    <source>
        <dbReference type="Proteomes" id="UP000199630"/>
    </source>
</evidence>
<gene>
    <name evidence="2" type="ORF">SAMN04487991_3324</name>
</gene>
<dbReference type="RefSeq" id="WP_090061826.1">
    <property type="nucleotide sequence ID" value="NZ_FORH01000007.1"/>
</dbReference>
<sequence length="281" mass="30828">MTTFTTADGLTLAYDDQGTGGPILCLAGLTRNMDDFEPVVEHFAARARIIRLDSRGRGASDHDPDFMNYTIPQEGADALALLDHLGLEKAAILGTSRGGLIAMALAITARDRLTGVLLNDIGPDIDPVGLAHIMDFLGRPSAYRSYEDAALRLPKAMGAQFPDVSHEDWLTYARRIWSEGEKRLELRYDPKLRDAIEAQSVTGALPDLWPLFDALDGLPLALLRGENSNLLSAETMAEMCRRRPDMIAATVGNRGHVPFLDEPESLNVITRFIDMLDEAQP</sequence>
<dbReference type="STRING" id="588602.SAMN04487991_3324"/>
<proteinExistence type="predicted"/>
<reference evidence="3" key="1">
    <citation type="submission" date="2016-10" db="EMBL/GenBank/DDBJ databases">
        <authorList>
            <person name="Varghese N."/>
            <person name="Submissions S."/>
        </authorList>
    </citation>
    <scope>NUCLEOTIDE SEQUENCE [LARGE SCALE GENOMIC DNA]</scope>
    <source>
        <strain evidence="3">DSM 26471</strain>
    </source>
</reference>
<feature type="domain" description="AB hydrolase-1" evidence="1">
    <location>
        <begin position="22"/>
        <end position="125"/>
    </location>
</feature>
<dbReference type="PANTHER" id="PTHR43433">
    <property type="entry name" value="HYDROLASE, ALPHA/BETA FOLD FAMILY PROTEIN"/>
    <property type="match status" value="1"/>
</dbReference>
<dbReference type="Pfam" id="PF00561">
    <property type="entry name" value="Abhydrolase_1"/>
    <property type="match status" value="1"/>
</dbReference>
<evidence type="ECO:0000313" key="2">
    <source>
        <dbReference type="EMBL" id="SFJ93418.1"/>
    </source>
</evidence>
<dbReference type="InterPro" id="IPR029058">
    <property type="entry name" value="AB_hydrolase_fold"/>
</dbReference>
<dbReference type="SUPFAM" id="SSF53474">
    <property type="entry name" value="alpha/beta-Hydrolases"/>
    <property type="match status" value="1"/>
</dbReference>
<evidence type="ECO:0000259" key="1">
    <source>
        <dbReference type="Pfam" id="PF00561"/>
    </source>
</evidence>